<name>A0A6V8MP40_9BACT</name>
<evidence type="ECO:0000313" key="13">
    <source>
        <dbReference type="Proteomes" id="UP000556026"/>
    </source>
</evidence>
<keyword evidence="9" id="KW-0732">Signal</keyword>
<evidence type="ECO:0000256" key="6">
    <source>
        <dbReference type="ARBA" id="ARBA00023027"/>
    </source>
</evidence>
<evidence type="ECO:0000313" key="12">
    <source>
        <dbReference type="EMBL" id="GFO61825.1"/>
    </source>
</evidence>
<gene>
    <name evidence="12" type="primary">ligA_2</name>
    <name evidence="12" type="ORF">GMST_41500</name>
</gene>
<dbReference type="GO" id="GO:0003911">
    <property type="term" value="F:DNA ligase (NAD+) activity"/>
    <property type="evidence" value="ECO:0007669"/>
    <property type="project" value="UniProtKB-EC"/>
</dbReference>
<dbReference type="Gene3D" id="3.30.470.30">
    <property type="entry name" value="DNA ligase/mRNA capping enzyme"/>
    <property type="match status" value="1"/>
</dbReference>
<dbReference type="Gene3D" id="2.40.50.140">
    <property type="entry name" value="Nucleic acid-binding proteins"/>
    <property type="match status" value="1"/>
</dbReference>
<evidence type="ECO:0000259" key="11">
    <source>
        <dbReference type="SMART" id="SM00532"/>
    </source>
</evidence>
<comment type="catalytic activity">
    <reaction evidence="8">
        <text>NAD(+) + (deoxyribonucleotide)n-3'-hydroxyl + 5'-phospho-(deoxyribonucleotide)m = (deoxyribonucleotide)n+m + AMP + beta-nicotinamide D-nucleotide.</text>
        <dbReference type="EC" id="6.5.1.2"/>
    </reaction>
</comment>
<dbReference type="GO" id="GO:0003677">
    <property type="term" value="F:DNA binding"/>
    <property type="evidence" value="ECO:0007669"/>
    <property type="project" value="InterPro"/>
</dbReference>
<dbReference type="EC" id="6.5.1.2" evidence="1"/>
<dbReference type="Gene3D" id="1.10.287.610">
    <property type="entry name" value="Helix hairpin bin"/>
    <property type="match status" value="1"/>
</dbReference>
<evidence type="ECO:0000256" key="1">
    <source>
        <dbReference type="ARBA" id="ARBA00012722"/>
    </source>
</evidence>
<dbReference type="SUPFAM" id="SSF47781">
    <property type="entry name" value="RuvA domain 2-like"/>
    <property type="match status" value="1"/>
</dbReference>
<dbReference type="Pfam" id="PF14520">
    <property type="entry name" value="HHH_5"/>
    <property type="match status" value="1"/>
</dbReference>
<evidence type="ECO:0000256" key="9">
    <source>
        <dbReference type="SAM" id="SignalP"/>
    </source>
</evidence>
<keyword evidence="6" id="KW-0520">NAD</keyword>
<evidence type="ECO:0000256" key="3">
    <source>
        <dbReference type="ARBA" id="ARBA00022705"/>
    </source>
</evidence>
<dbReference type="Pfam" id="PF01653">
    <property type="entry name" value="DNA_ligase_aden"/>
    <property type="match status" value="1"/>
</dbReference>
<comment type="caution">
    <text evidence="12">The sequence shown here is derived from an EMBL/GenBank/DDBJ whole genome shotgun (WGS) entry which is preliminary data.</text>
</comment>
<dbReference type="SUPFAM" id="SSF50249">
    <property type="entry name" value="Nucleic acid-binding proteins"/>
    <property type="match status" value="1"/>
</dbReference>
<evidence type="ECO:0000256" key="4">
    <source>
        <dbReference type="ARBA" id="ARBA00022763"/>
    </source>
</evidence>
<dbReference type="InterPro" id="IPR012340">
    <property type="entry name" value="NA-bd_OB-fold"/>
</dbReference>
<dbReference type="InterPro" id="IPR003583">
    <property type="entry name" value="Hlx-hairpin-Hlx_DNA-bd_motif"/>
</dbReference>
<protein>
    <recommendedName>
        <fullName evidence="1">DNA ligase (NAD(+))</fullName>
        <ecNumber evidence="1">6.5.1.2</ecNumber>
    </recommendedName>
</protein>
<feature type="chain" id="PRO_5028106271" description="DNA ligase (NAD(+))" evidence="9">
    <location>
        <begin position="22"/>
        <end position="586"/>
    </location>
</feature>
<sequence length="586" mass="62548">MPRRLWLLLLLAGTLAPRAFGAELTCPQVALPAAEAELARLRRAVNHHNELYYQALAPELSDSEFDALAAELRRWERCFPGLASSKSPERSVGSDLAAGAVLIAHPRPMLSLNSAAGPQGVEELWRRIAAAGAPPRLVLVQPKVDGVPVELIYREGKLVSAATRGDGRFGEEVTDRVREIPGVPLVLSGAAPGFVVVRGEVYAERSRFAALRGRSKAPYATARHLAAATLKAKHAAPEQVNALRLFPFELVQTDPDLGLCCDRLALERMAGWGFPVHGAHLRTATKPEEVSALYREYLEGRERLPFAADGIVVKLDDLALRAKLGVGSRAPNWAAAWKFPPQRAVSEVLAVEWQTGRSGRQTPVLRVAPVSLGGVEVNHVSLHTPGILETLGVRVGDLVEIVLAGDVIPEVSAVVGKGALAAASTPPQPPAPDGCYHDGPGCRAQFLSRARYFTSRRTGLGIAGLGAGRLQQLVEAGLVKDLPSLLQLEVRDLAKVPGLGPRSAERVVAALARGRRPGQFRLLQALGIAGVGPASVRGLARNYRSVGELVEGVGEGGGPAALRVRSFFATPQGAELFLRFRELGCW</sequence>
<accession>A0A6V8MP40</accession>
<dbReference type="GO" id="GO:0006260">
    <property type="term" value="P:DNA replication"/>
    <property type="evidence" value="ECO:0007669"/>
    <property type="project" value="UniProtKB-KW"/>
</dbReference>
<dbReference type="Gene3D" id="1.10.150.20">
    <property type="entry name" value="5' to 3' exonuclease, C-terminal subdomain"/>
    <property type="match status" value="1"/>
</dbReference>
<dbReference type="Pfam" id="PF03120">
    <property type="entry name" value="OB_DNA_ligase"/>
    <property type="match status" value="1"/>
</dbReference>
<feature type="domain" description="Helix-hairpin-helix DNA-binding motif class 1" evidence="10">
    <location>
        <begin position="491"/>
        <end position="510"/>
    </location>
</feature>
<dbReference type="AlphaFoldDB" id="A0A6V8MP40"/>
<keyword evidence="2 12" id="KW-0436">Ligase</keyword>
<dbReference type="InterPro" id="IPR010994">
    <property type="entry name" value="RuvA_2-like"/>
</dbReference>
<feature type="domain" description="NAD-dependent DNA ligase N-terminal" evidence="11">
    <location>
        <begin position="33"/>
        <end position="458"/>
    </location>
</feature>
<reference evidence="13" key="1">
    <citation type="submission" date="2020-06" db="EMBL/GenBank/DDBJ databases">
        <title>Draft genomic sequence of Geomonas sp. Red330.</title>
        <authorList>
            <person name="Itoh H."/>
            <person name="Zhenxing X."/>
            <person name="Ushijima N."/>
            <person name="Masuda Y."/>
            <person name="Shiratori Y."/>
            <person name="Senoo K."/>
        </authorList>
    </citation>
    <scope>NUCLEOTIDE SEQUENCE [LARGE SCALE GENOMIC DNA]</scope>
    <source>
        <strain evidence="13">Red330</strain>
    </source>
</reference>
<evidence type="ECO:0000256" key="2">
    <source>
        <dbReference type="ARBA" id="ARBA00022598"/>
    </source>
</evidence>
<dbReference type="SMART" id="SM00278">
    <property type="entry name" value="HhH1"/>
    <property type="match status" value="2"/>
</dbReference>
<feature type="domain" description="Helix-hairpin-helix DNA-binding motif class 1" evidence="10">
    <location>
        <begin position="523"/>
        <end position="542"/>
    </location>
</feature>
<feature type="signal peptide" evidence="9">
    <location>
        <begin position="1"/>
        <end position="21"/>
    </location>
</feature>
<dbReference type="RefSeq" id="WP_183356607.1">
    <property type="nucleotide sequence ID" value="NZ_BLXX01000020.1"/>
</dbReference>
<keyword evidence="7" id="KW-0234">DNA repair</keyword>
<evidence type="ECO:0000256" key="8">
    <source>
        <dbReference type="ARBA" id="ARBA00034005"/>
    </source>
</evidence>
<keyword evidence="3" id="KW-0235">DNA replication</keyword>
<dbReference type="Proteomes" id="UP000556026">
    <property type="component" value="Unassembled WGS sequence"/>
</dbReference>
<evidence type="ECO:0000256" key="7">
    <source>
        <dbReference type="ARBA" id="ARBA00023204"/>
    </source>
</evidence>
<keyword evidence="13" id="KW-1185">Reference proteome</keyword>
<dbReference type="GO" id="GO:0006281">
    <property type="term" value="P:DNA repair"/>
    <property type="evidence" value="ECO:0007669"/>
    <property type="project" value="UniProtKB-KW"/>
</dbReference>
<proteinExistence type="predicted"/>
<organism evidence="12 13">
    <name type="scientific">Geomonas silvestris</name>
    <dbReference type="NCBI Taxonomy" id="2740184"/>
    <lineage>
        <taxon>Bacteria</taxon>
        <taxon>Pseudomonadati</taxon>
        <taxon>Thermodesulfobacteriota</taxon>
        <taxon>Desulfuromonadia</taxon>
        <taxon>Geobacterales</taxon>
        <taxon>Geobacteraceae</taxon>
        <taxon>Geomonas</taxon>
    </lineage>
</organism>
<keyword evidence="4" id="KW-0227">DNA damage</keyword>
<dbReference type="InterPro" id="IPR013839">
    <property type="entry name" value="DNAligase_adenylation"/>
</dbReference>
<dbReference type="InterPro" id="IPR004150">
    <property type="entry name" value="NAD_DNA_ligase_OB"/>
</dbReference>
<evidence type="ECO:0000256" key="5">
    <source>
        <dbReference type="ARBA" id="ARBA00022842"/>
    </source>
</evidence>
<dbReference type="SMART" id="SM00532">
    <property type="entry name" value="LIGANc"/>
    <property type="match status" value="1"/>
</dbReference>
<dbReference type="InterPro" id="IPR013840">
    <property type="entry name" value="DNAligase_N"/>
</dbReference>
<dbReference type="EMBL" id="BLXX01000020">
    <property type="protein sequence ID" value="GFO61825.1"/>
    <property type="molecule type" value="Genomic_DNA"/>
</dbReference>
<evidence type="ECO:0000259" key="10">
    <source>
        <dbReference type="SMART" id="SM00278"/>
    </source>
</evidence>
<dbReference type="SUPFAM" id="SSF56091">
    <property type="entry name" value="DNA ligase/mRNA capping enzyme, catalytic domain"/>
    <property type="match status" value="1"/>
</dbReference>
<dbReference type="PIRSF" id="PIRSF001604">
    <property type="entry name" value="LigA"/>
    <property type="match status" value="1"/>
</dbReference>
<keyword evidence="5" id="KW-0460">Magnesium</keyword>
<dbReference type="InterPro" id="IPR001679">
    <property type="entry name" value="DNA_ligase"/>
</dbReference>